<gene>
    <name evidence="2" type="ORF">CTHT_0064460</name>
</gene>
<dbReference type="Gene3D" id="3.30.710.10">
    <property type="entry name" value="Potassium Channel Kv1.1, Chain A"/>
    <property type="match status" value="1"/>
</dbReference>
<dbReference type="STRING" id="759272.G0SEP3"/>
<feature type="compositionally biased region" description="Low complexity" evidence="1">
    <location>
        <begin position="45"/>
        <end position="58"/>
    </location>
</feature>
<dbReference type="KEGG" id="cthr:CTHT_0064460"/>
<dbReference type="AlphaFoldDB" id="G0SEP3"/>
<evidence type="ECO:0000313" key="2">
    <source>
        <dbReference type="EMBL" id="EGS18420.1"/>
    </source>
</evidence>
<dbReference type="Proteomes" id="UP000008066">
    <property type="component" value="Unassembled WGS sequence"/>
</dbReference>
<sequence>MLSYLSMPTQHPFDRPPTEAAFELLTPQEHPDKLRQQEQQEKPEQQQQQQPQEPEPQPQAELISLDSDGDLILVVRDPSKSTTRHFLTSSSKLAQASRVFCTMLGPNFSEGQRLRSEPNKDEPATVTLDEDDVDAMDFILSVIHTDTSRIMTVTLTARDIVAIALQVDKYDCAHALLPWINAWCNPNCFPIDKKEKTRDMGYALLAAYLFRSPNFERISAFYVKDLPPDFVDTWAKEEVLGRLPETVWEGLLTQVNTTLRSLRLLVLRVAEDLRRERHMKRCQNTNCVVCSSPNSPNSPAASEPLLQSRCPRGMSEYLGVLQGVDIWPSLLPFETLSVNNVVELIETLPKQVAHRCSDGTHCRLKCGVEELCAKVKGERDSMKGVPLPPLEG</sequence>
<dbReference type="HOGENOM" id="CLU_066035_0_0_1"/>
<reference evidence="2 3" key="1">
    <citation type="journal article" date="2011" name="Cell">
        <title>Insight into structure and assembly of the nuclear pore complex by utilizing the genome of a eukaryotic thermophile.</title>
        <authorList>
            <person name="Amlacher S."/>
            <person name="Sarges P."/>
            <person name="Flemming D."/>
            <person name="van Noort V."/>
            <person name="Kunze R."/>
            <person name="Devos D.P."/>
            <person name="Arumugam M."/>
            <person name="Bork P."/>
            <person name="Hurt E."/>
        </authorList>
    </citation>
    <scope>NUCLEOTIDE SEQUENCE [LARGE SCALE GENOMIC DNA]</scope>
    <source>
        <strain evidence="3">DSM 1495 / CBS 144.50 / IMI 039719</strain>
    </source>
</reference>
<dbReference type="RefSeq" id="XP_006696751.1">
    <property type="nucleotide sequence ID" value="XM_006696688.1"/>
</dbReference>
<feature type="region of interest" description="Disordered" evidence="1">
    <location>
        <begin position="1"/>
        <end position="58"/>
    </location>
</feature>
<evidence type="ECO:0000313" key="3">
    <source>
        <dbReference type="Proteomes" id="UP000008066"/>
    </source>
</evidence>
<evidence type="ECO:0008006" key="4">
    <source>
        <dbReference type="Google" id="ProtNLM"/>
    </source>
</evidence>
<feature type="compositionally biased region" description="Basic and acidic residues" evidence="1">
    <location>
        <begin position="29"/>
        <end position="44"/>
    </location>
</feature>
<evidence type="ECO:0000256" key="1">
    <source>
        <dbReference type="SAM" id="MobiDB-lite"/>
    </source>
</evidence>
<dbReference type="EMBL" id="GL988046">
    <property type="protein sequence ID" value="EGS18420.1"/>
    <property type="molecule type" value="Genomic_DNA"/>
</dbReference>
<proteinExistence type="predicted"/>
<organism evidence="3">
    <name type="scientific">Chaetomium thermophilum (strain DSM 1495 / CBS 144.50 / IMI 039719)</name>
    <name type="common">Thermochaetoides thermophila</name>
    <dbReference type="NCBI Taxonomy" id="759272"/>
    <lineage>
        <taxon>Eukaryota</taxon>
        <taxon>Fungi</taxon>
        <taxon>Dikarya</taxon>
        <taxon>Ascomycota</taxon>
        <taxon>Pezizomycotina</taxon>
        <taxon>Sordariomycetes</taxon>
        <taxon>Sordariomycetidae</taxon>
        <taxon>Sordariales</taxon>
        <taxon>Chaetomiaceae</taxon>
        <taxon>Thermochaetoides</taxon>
    </lineage>
</organism>
<dbReference type="OrthoDB" id="4588173at2759"/>
<dbReference type="GeneID" id="18260484"/>
<dbReference type="eggNOG" id="ENOG502RW69">
    <property type="taxonomic scope" value="Eukaryota"/>
</dbReference>
<accession>G0SEP3</accession>
<protein>
    <recommendedName>
        <fullName evidence="4">BTB domain-containing protein</fullName>
    </recommendedName>
</protein>
<dbReference type="InterPro" id="IPR011333">
    <property type="entry name" value="SKP1/BTB/POZ_sf"/>
</dbReference>
<name>G0SEP3_CHATD</name>
<keyword evidence="3" id="KW-1185">Reference proteome</keyword>
<dbReference type="OMA" id="VAECTVI"/>